<protein>
    <submittedName>
        <fullName evidence="4">Response regulator receiver domain-containing protein</fullName>
    </submittedName>
</protein>
<dbReference type="EMBL" id="FOTW01000004">
    <property type="protein sequence ID" value="SFL43225.1"/>
    <property type="molecule type" value="Genomic_DNA"/>
</dbReference>
<gene>
    <name evidence="4" type="ORF">SAMN02982985_00097</name>
</gene>
<evidence type="ECO:0000256" key="1">
    <source>
        <dbReference type="ARBA" id="ARBA00022553"/>
    </source>
</evidence>
<dbReference type="RefSeq" id="WP_093382155.1">
    <property type="nucleotide sequence ID" value="NZ_FOTW01000004.1"/>
</dbReference>
<evidence type="ECO:0000259" key="3">
    <source>
        <dbReference type="PROSITE" id="PS50110"/>
    </source>
</evidence>
<dbReference type="InterPro" id="IPR011006">
    <property type="entry name" value="CheY-like_superfamily"/>
</dbReference>
<dbReference type="AlphaFoldDB" id="A0A1I4HM19"/>
<evidence type="ECO:0000256" key="2">
    <source>
        <dbReference type="PROSITE-ProRule" id="PRU00169"/>
    </source>
</evidence>
<sequence>MPSTTAPTAAAQTDSDAAPATRAAAHPGLCVLVVDDDAFQRALLRELLAELGVGTVLLAADGAAGVAAYDATRPRPDAVISDLCMPGEDGFALLDALAARRFGGGLILMSGQETRLLQSARLMAQFHQLQLLAALPKPVSRLALCQALERLY</sequence>
<feature type="modified residue" description="4-aspartylphosphate" evidence="2">
    <location>
        <position position="82"/>
    </location>
</feature>
<name>A0A1I4HM19_9BURK</name>
<proteinExistence type="predicted"/>
<evidence type="ECO:0000313" key="5">
    <source>
        <dbReference type="Proteomes" id="UP000199470"/>
    </source>
</evidence>
<dbReference type="PROSITE" id="PS50110">
    <property type="entry name" value="RESPONSE_REGULATORY"/>
    <property type="match status" value="1"/>
</dbReference>
<dbReference type="SMART" id="SM00448">
    <property type="entry name" value="REC"/>
    <property type="match status" value="1"/>
</dbReference>
<evidence type="ECO:0000313" key="4">
    <source>
        <dbReference type="EMBL" id="SFL43225.1"/>
    </source>
</evidence>
<dbReference type="InterPro" id="IPR050595">
    <property type="entry name" value="Bact_response_regulator"/>
</dbReference>
<dbReference type="GO" id="GO:0000160">
    <property type="term" value="P:phosphorelay signal transduction system"/>
    <property type="evidence" value="ECO:0007669"/>
    <property type="project" value="InterPro"/>
</dbReference>
<feature type="domain" description="Response regulatory" evidence="3">
    <location>
        <begin position="30"/>
        <end position="152"/>
    </location>
</feature>
<reference evidence="4 5" key="1">
    <citation type="submission" date="2016-10" db="EMBL/GenBank/DDBJ databases">
        <authorList>
            <person name="de Groot N.N."/>
        </authorList>
    </citation>
    <scope>NUCLEOTIDE SEQUENCE [LARGE SCALE GENOMIC DNA]</scope>
    <source>
        <strain evidence="4 5">ATCC 43154</strain>
    </source>
</reference>
<dbReference type="SUPFAM" id="SSF52172">
    <property type="entry name" value="CheY-like"/>
    <property type="match status" value="1"/>
</dbReference>
<keyword evidence="5" id="KW-1185">Reference proteome</keyword>
<dbReference type="Gene3D" id="3.40.50.2300">
    <property type="match status" value="1"/>
</dbReference>
<dbReference type="PANTHER" id="PTHR44591">
    <property type="entry name" value="STRESS RESPONSE REGULATOR PROTEIN 1"/>
    <property type="match status" value="1"/>
</dbReference>
<dbReference type="InterPro" id="IPR001789">
    <property type="entry name" value="Sig_transdc_resp-reg_receiver"/>
</dbReference>
<dbReference type="Proteomes" id="UP000199470">
    <property type="component" value="Unassembled WGS sequence"/>
</dbReference>
<accession>A0A1I4HM19</accession>
<organism evidence="4 5">
    <name type="scientific">Rugamonas rubra</name>
    <dbReference type="NCBI Taxonomy" id="758825"/>
    <lineage>
        <taxon>Bacteria</taxon>
        <taxon>Pseudomonadati</taxon>
        <taxon>Pseudomonadota</taxon>
        <taxon>Betaproteobacteria</taxon>
        <taxon>Burkholderiales</taxon>
        <taxon>Oxalobacteraceae</taxon>
        <taxon>Telluria group</taxon>
        <taxon>Rugamonas</taxon>
    </lineage>
</organism>
<keyword evidence="1 2" id="KW-0597">Phosphoprotein</keyword>
<dbReference type="STRING" id="758825.SAMN02982985_00097"/>
<dbReference type="PANTHER" id="PTHR44591:SF24">
    <property type="entry name" value="PROTEIN-GLUTAMATE METHYLESTERASE_PROTEIN-GLUTAMINE GLUTAMINASE 1"/>
    <property type="match status" value="1"/>
</dbReference>
<dbReference type="Pfam" id="PF00072">
    <property type="entry name" value="Response_reg"/>
    <property type="match status" value="1"/>
</dbReference>